<evidence type="ECO:0000313" key="1">
    <source>
        <dbReference type="EMBL" id="GMT12567.1"/>
    </source>
</evidence>
<dbReference type="Proteomes" id="UP001432322">
    <property type="component" value="Unassembled WGS sequence"/>
</dbReference>
<keyword evidence="2" id="KW-1185">Reference proteome</keyword>
<protein>
    <recommendedName>
        <fullName evidence="3">F-box domain-containing protein</fullName>
    </recommendedName>
</protein>
<sequence length="268" mass="31560">IFSYLNGYDMYAMKHVCHRLFHFVTDKMGSKIKGRRLRPLELSVIQSSIGFSILIRPFADDDYQYLFIIRNDDTETTELVQSKYSLYEEAITFSSSSREMQNIPNPILDKMVEILNRHQIRLVKFMNVSLSHRLAESMDAIQNYRKSVVFDSCYEHFPVRWGASNAKWISEWLLSQIVSMTIERCIVSCHFQDLLSKIMEHASKGTDHVLIMRENIIESPERKTIKLLPFCQIRYDNVIPSPENIWRFNHLESIRMCSMQSCLRSSLR</sequence>
<comment type="caution">
    <text evidence="1">The sequence shown here is derived from an EMBL/GenBank/DDBJ whole genome shotgun (WGS) entry which is preliminary data.</text>
</comment>
<reference evidence="1" key="1">
    <citation type="submission" date="2023-10" db="EMBL/GenBank/DDBJ databases">
        <title>Genome assembly of Pristionchus species.</title>
        <authorList>
            <person name="Yoshida K."/>
            <person name="Sommer R.J."/>
        </authorList>
    </citation>
    <scope>NUCLEOTIDE SEQUENCE</scope>
    <source>
        <strain evidence="1">RS5133</strain>
    </source>
</reference>
<organism evidence="1 2">
    <name type="scientific">Pristionchus fissidentatus</name>
    <dbReference type="NCBI Taxonomy" id="1538716"/>
    <lineage>
        <taxon>Eukaryota</taxon>
        <taxon>Metazoa</taxon>
        <taxon>Ecdysozoa</taxon>
        <taxon>Nematoda</taxon>
        <taxon>Chromadorea</taxon>
        <taxon>Rhabditida</taxon>
        <taxon>Rhabditina</taxon>
        <taxon>Diplogasteromorpha</taxon>
        <taxon>Diplogasteroidea</taxon>
        <taxon>Neodiplogasteridae</taxon>
        <taxon>Pristionchus</taxon>
    </lineage>
</organism>
<accession>A0AAV5V2J2</accession>
<feature type="non-terminal residue" evidence="1">
    <location>
        <position position="268"/>
    </location>
</feature>
<dbReference type="AlphaFoldDB" id="A0AAV5V2J2"/>
<name>A0AAV5V2J2_9BILA</name>
<evidence type="ECO:0008006" key="3">
    <source>
        <dbReference type="Google" id="ProtNLM"/>
    </source>
</evidence>
<feature type="non-terminal residue" evidence="1">
    <location>
        <position position="1"/>
    </location>
</feature>
<evidence type="ECO:0000313" key="2">
    <source>
        <dbReference type="Proteomes" id="UP001432322"/>
    </source>
</evidence>
<gene>
    <name evidence="1" type="ORF">PFISCL1PPCAC_3864</name>
</gene>
<dbReference type="EMBL" id="BTSY01000001">
    <property type="protein sequence ID" value="GMT12567.1"/>
    <property type="molecule type" value="Genomic_DNA"/>
</dbReference>
<proteinExistence type="predicted"/>